<dbReference type="InterPro" id="IPR035906">
    <property type="entry name" value="MetI-like_sf"/>
</dbReference>
<evidence type="ECO:0000256" key="1">
    <source>
        <dbReference type="ARBA" id="ARBA00002949"/>
    </source>
</evidence>
<dbReference type="Pfam" id="PF00528">
    <property type="entry name" value="BPD_transp_1"/>
    <property type="match status" value="1"/>
</dbReference>
<name>A0A8D4IZQ4_9PAST</name>
<evidence type="ECO:0000256" key="2">
    <source>
        <dbReference type="ARBA" id="ARBA00004429"/>
    </source>
</evidence>
<dbReference type="NCBIfam" id="NF006939">
    <property type="entry name" value="PRK09421.1"/>
    <property type="match status" value="1"/>
</dbReference>
<organism evidence="13 14">
    <name type="scientific">Mergibacter septicus</name>
    <dbReference type="NCBI Taxonomy" id="221402"/>
    <lineage>
        <taxon>Bacteria</taxon>
        <taxon>Pseudomonadati</taxon>
        <taxon>Pseudomonadota</taxon>
        <taxon>Gammaproteobacteria</taxon>
        <taxon>Pasteurellales</taxon>
        <taxon>Pasteurellaceae</taxon>
        <taxon>Mergibacter</taxon>
    </lineage>
</organism>
<dbReference type="FunFam" id="1.10.3720.10:FF:000018">
    <property type="entry name" value="Molybdenum transport system permease"/>
    <property type="match status" value="1"/>
</dbReference>
<keyword evidence="4 11" id="KW-0813">Transport</keyword>
<keyword evidence="9 11" id="KW-1133">Transmembrane helix</keyword>
<dbReference type="PANTHER" id="PTHR30183">
    <property type="entry name" value="MOLYBDENUM TRANSPORT SYSTEM PERMEASE PROTEIN MODB"/>
    <property type="match status" value="1"/>
</dbReference>
<dbReference type="AlphaFoldDB" id="A0A8D4IZQ4"/>
<feature type="transmembrane region" description="Helical" evidence="11">
    <location>
        <begin position="57"/>
        <end position="78"/>
    </location>
</feature>
<comment type="function">
    <text evidence="1 12">Part of the binding-protein-dependent transport system for molybdenum; probably responsible for the translocation of the substrate across the membrane.</text>
</comment>
<gene>
    <name evidence="13" type="primary">modB</name>
    <name evidence="13" type="synonym">chlJ</name>
    <name evidence="13" type="ORF">CEP48_05005</name>
</gene>
<dbReference type="GO" id="GO:0015098">
    <property type="term" value="F:molybdate ion transmembrane transporter activity"/>
    <property type="evidence" value="ECO:0007669"/>
    <property type="project" value="UniProtKB-UniRule"/>
</dbReference>
<evidence type="ECO:0000313" key="14">
    <source>
        <dbReference type="Proteomes" id="UP000955338"/>
    </source>
</evidence>
<comment type="caution">
    <text evidence="12">Lacks conserved residue(s) required for the propagation of feature annotation.</text>
</comment>
<reference evidence="13" key="1">
    <citation type="submission" date="2017-06" db="EMBL/GenBank/DDBJ databases">
        <title>Genome sequencing of pathogenic and non-pathogenic strains within Bisgaard taxon 40.</title>
        <authorList>
            <person name="Ladner J.T."/>
            <person name="Lovett S.P."/>
            <person name="Koroleva G."/>
            <person name="Lorch J.M."/>
        </authorList>
    </citation>
    <scope>NUCLEOTIDE SEQUENCE</scope>
    <source>
        <strain evidence="13">27576-1-I1</strain>
    </source>
</reference>
<evidence type="ECO:0000313" key="13">
    <source>
        <dbReference type="EMBL" id="QDJ14823.1"/>
    </source>
</evidence>
<sequence>MLEQLIDFFTLTQQESSALRLSLEVSVTAMLWNLPFAIFAAWLLARKNFYGKSIVDGLLHLPLVLPPVVIGYLLLVVMGRNGVIGQYLFSWFGISFAFSWRGAVLAAMVMSFPLVVRTIRLSLESIDPKLEQAARTLGASVWRVFFTITLPLALPGVLAGVILGFARSLGEFGATITFVSNIEGQTQTIPLAMYSFIQTPGAEEQTFKLCVLSIILSLSSLVLSEYLAKRMKARLGQ</sequence>
<keyword evidence="14" id="KW-1185">Reference proteome</keyword>
<evidence type="ECO:0000256" key="3">
    <source>
        <dbReference type="ARBA" id="ARBA00007069"/>
    </source>
</evidence>
<dbReference type="PANTHER" id="PTHR30183:SF3">
    <property type="entry name" value="MOLYBDENUM TRANSPORT SYSTEM PERMEASE PROTEIN MODB"/>
    <property type="match status" value="1"/>
</dbReference>
<proteinExistence type="inferred from homology"/>
<feature type="transmembrane region" description="Helical" evidence="11">
    <location>
        <begin position="98"/>
        <end position="119"/>
    </location>
</feature>
<feature type="transmembrane region" description="Helical" evidence="11">
    <location>
        <begin position="25"/>
        <end position="45"/>
    </location>
</feature>
<dbReference type="SUPFAM" id="SSF161098">
    <property type="entry name" value="MetI-like"/>
    <property type="match status" value="1"/>
</dbReference>
<keyword evidence="6 12" id="KW-0500">Molybdenum</keyword>
<dbReference type="Proteomes" id="UP000955338">
    <property type="component" value="Chromosome"/>
</dbReference>
<dbReference type="NCBIfam" id="TIGR02141">
    <property type="entry name" value="modB_ABC"/>
    <property type="match status" value="1"/>
</dbReference>
<evidence type="ECO:0000256" key="8">
    <source>
        <dbReference type="ARBA" id="ARBA00022692"/>
    </source>
</evidence>
<evidence type="ECO:0000256" key="11">
    <source>
        <dbReference type="RuleBase" id="RU363032"/>
    </source>
</evidence>
<dbReference type="RefSeq" id="WP_261920652.1">
    <property type="nucleotide sequence ID" value="NZ_CP022011.1"/>
</dbReference>
<dbReference type="InterPro" id="IPR000515">
    <property type="entry name" value="MetI-like"/>
</dbReference>
<evidence type="ECO:0000256" key="6">
    <source>
        <dbReference type="ARBA" id="ARBA00022505"/>
    </source>
</evidence>
<evidence type="ECO:0000256" key="10">
    <source>
        <dbReference type="ARBA" id="ARBA00023136"/>
    </source>
</evidence>
<dbReference type="EMBL" id="CP022011">
    <property type="protein sequence ID" value="QDJ14823.1"/>
    <property type="molecule type" value="Genomic_DNA"/>
</dbReference>
<keyword evidence="8 11" id="KW-0812">Transmembrane</keyword>
<evidence type="ECO:0000256" key="7">
    <source>
        <dbReference type="ARBA" id="ARBA00022519"/>
    </source>
</evidence>
<evidence type="ECO:0000256" key="5">
    <source>
        <dbReference type="ARBA" id="ARBA00022475"/>
    </source>
</evidence>
<comment type="subcellular location">
    <subcellularLocation>
        <location evidence="2 12">Cell inner membrane</location>
        <topology evidence="2 12">Multi-pass membrane protein</topology>
    </subcellularLocation>
    <subcellularLocation>
        <location evidence="11">Cell membrane</location>
        <topology evidence="11">Multi-pass membrane protein</topology>
    </subcellularLocation>
</comment>
<dbReference type="PROSITE" id="PS50928">
    <property type="entry name" value="ABC_TM1"/>
    <property type="match status" value="1"/>
</dbReference>
<keyword evidence="7 12" id="KW-0997">Cell inner membrane</keyword>
<evidence type="ECO:0000256" key="9">
    <source>
        <dbReference type="ARBA" id="ARBA00022989"/>
    </source>
</evidence>
<dbReference type="CDD" id="cd06261">
    <property type="entry name" value="TM_PBP2"/>
    <property type="match status" value="1"/>
</dbReference>
<evidence type="ECO:0000256" key="4">
    <source>
        <dbReference type="ARBA" id="ARBA00022448"/>
    </source>
</evidence>
<protein>
    <recommendedName>
        <fullName evidence="12">Molybdenum transport system permease</fullName>
    </recommendedName>
</protein>
<feature type="transmembrane region" description="Helical" evidence="11">
    <location>
        <begin position="140"/>
        <end position="166"/>
    </location>
</feature>
<keyword evidence="5" id="KW-1003">Cell membrane</keyword>
<keyword evidence="10 11" id="KW-0472">Membrane</keyword>
<evidence type="ECO:0000256" key="12">
    <source>
        <dbReference type="RuleBase" id="RU365097"/>
    </source>
</evidence>
<accession>A0A8D4IZQ4</accession>
<dbReference type="Gene3D" id="1.10.3720.10">
    <property type="entry name" value="MetI-like"/>
    <property type="match status" value="1"/>
</dbReference>
<comment type="similarity">
    <text evidence="3 12">Belongs to the binding-protein-dependent transport system permease family. CysTW subfamily.</text>
</comment>
<dbReference type="InterPro" id="IPR011867">
    <property type="entry name" value="ModB_ABC"/>
</dbReference>
<dbReference type="GO" id="GO:0005886">
    <property type="term" value="C:plasma membrane"/>
    <property type="evidence" value="ECO:0007669"/>
    <property type="project" value="UniProtKB-SubCell"/>
</dbReference>